<evidence type="ECO:0000256" key="1">
    <source>
        <dbReference type="SAM" id="MobiDB-lite"/>
    </source>
</evidence>
<accession>A0A7S2JKC4</accession>
<feature type="region of interest" description="Disordered" evidence="1">
    <location>
        <begin position="1"/>
        <end position="54"/>
    </location>
</feature>
<protein>
    <submittedName>
        <fullName evidence="2">Uncharacterized protein</fullName>
    </submittedName>
</protein>
<dbReference type="EMBL" id="HBGU01082192">
    <property type="protein sequence ID" value="CAD9549440.1"/>
    <property type="molecule type" value="Transcribed_RNA"/>
</dbReference>
<proteinExistence type="predicted"/>
<name>A0A7S2JKC4_9EUKA</name>
<gene>
    <name evidence="2" type="ORF">CBRE1094_LOCUS44853</name>
</gene>
<evidence type="ECO:0000313" key="2">
    <source>
        <dbReference type="EMBL" id="CAD9549440.1"/>
    </source>
</evidence>
<dbReference type="AlphaFoldDB" id="A0A7S2JKC4"/>
<organism evidence="2">
    <name type="scientific">Haptolina brevifila</name>
    <dbReference type="NCBI Taxonomy" id="156173"/>
    <lineage>
        <taxon>Eukaryota</taxon>
        <taxon>Haptista</taxon>
        <taxon>Haptophyta</taxon>
        <taxon>Prymnesiophyceae</taxon>
        <taxon>Prymnesiales</taxon>
        <taxon>Prymnesiaceae</taxon>
        <taxon>Haptolina</taxon>
    </lineage>
</organism>
<sequence>MPPKKSKRGANLTGPSGDRWDGESKRNRDFGDSDDECDEDFHADPNESSGNDSDERCVGVKLAAARSQAILGCFPSGLLMCPDVLTARAEPHAKTRRQQPVLSDNANRFLCVCAALSRVTAAALLYSLMRRRSVAGSYERRSNVRATNRQSERMLLQESRAKNLRHLPSPAMEAAAFGQ</sequence>
<reference evidence="2" key="1">
    <citation type="submission" date="2021-01" db="EMBL/GenBank/DDBJ databases">
        <authorList>
            <person name="Corre E."/>
            <person name="Pelletier E."/>
            <person name="Niang G."/>
            <person name="Scheremetjew M."/>
            <person name="Finn R."/>
            <person name="Kale V."/>
            <person name="Holt S."/>
            <person name="Cochrane G."/>
            <person name="Meng A."/>
            <person name="Brown T."/>
            <person name="Cohen L."/>
        </authorList>
    </citation>
    <scope>NUCLEOTIDE SEQUENCE</scope>
    <source>
        <strain evidence="2">UTEX LB 985</strain>
    </source>
</reference>
<feature type="compositionally biased region" description="Basic and acidic residues" evidence="1">
    <location>
        <begin position="18"/>
        <end position="31"/>
    </location>
</feature>